<evidence type="ECO:0000313" key="1">
    <source>
        <dbReference type="EMBL" id="KAG9701432.1"/>
    </source>
</evidence>
<dbReference type="EMBL" id="JAHFXF010000001">
    <property type="protein sequence ID" value="KAG9701432.1"/>
    <property type="molecule type" value="Genomic_DNA"/>
</dbReference>
<reference evidence="1" key="2">
    <citation type="submission" date="2021-08" db="EMBL/GenBank/DDBJ databases">
        <authorList>
            <person name="Gostincar C."/>
            <person name="Sun X."/>
            <person name="Song Z."/>
            <person name="Gunde-Cimerman N."/>
        </authorList>
    </citation>
    <scope>NUCLEOTIDE SEQUENCE</scope>
    <source>
        <strain evidence="1">EXF-9911</strain>
    </source>
</reference>
<organism evidence="1 2">
    <name type="scientific">Aureobasidium melanogenum</name>
    <name type="common">Aureobasidium pullulans var. melanogenum</name>
    <dbReference type="NCBI Taxonomy" id="46634"/>
    <lineage>
        <taxon>Eukaryota</taxon>
        <taxon>Fungi</taxon>
        <taxon>Dikarya</taxon>
        <taxon>Ascomycota</taxon>
        <taxon>Pezizomycotina</taxon>
        <taxon>Dothideomycetes</taxon>
        <taxon>Dothideomycetidae</taxon>
        <taxon>Dothideales</taxon>
        <taxon>Saccotheciaceae</taxon>
        <taxon>Aureobasidium</taxon>
    </lineage>
</organism>
<dbReference type="AlphaFoldDB" id="A0A9P8EY57"/>
<accession>A0A9P8EY57</accession>
<comment type="caution">
    <text evidence="1">The sequence shown here is derived from an EMBL/GenBank/DDBJ whole genome shotgun (WGS) entry which is preliminary data.</text>
</comment>
<sequence length="107" mass="11659">MQYGSSRRFARSLVADLRDLKNDDCVFKVSIMKQITEGVASRLQTLQYVDDGRFTIACQICDSPNAAISFGPCAGSSPRVSQKLMAVGCIVMTELMFPGGRRGTGRC</sequence>
<name>A0A9P8EY57_AURME</name>
<protein>
    <submittedName>
        <fullName evidence="1">Uncharacterized protein</fullName>
    </submittedName>
</protein>
<feature type="non-terminal residue" evidence="1">
    <location>
        <position position="107"/>
    </location>
</feature>
<reference evidence="1" key="1">
    <citation type="journal article" date="2021" name="J Fungi (Basel)">
        <title>Virulence traits and population genomics of the black yeast Aureobasidium melanogenum.</title>
        <authorList>
            <person name="Cernosa A."/>
            <person name="Sun X."/>
            <person name="Gostincar C."/>
            <person name="Fang C."/>
            <person name="Gunde-Cimerman N."/>
            <person name="Song Z."/>
        </authorList>
    </citation>
    <scope>NUCLEOTIDE SEQUENCE</scope>
    <source>
        <strain evidence="1">EXF-9911</strain>
    </source>
</reference>
<evidence type="ECO:0000313" key="2">
    <source>
        <dbReference type="Proteomes" id="UP000779574"/>
    </source>
</evidence>
<proteinExistence type="predicted"/>
<gene>
    <name evidence="1" type="ORF">KCU76_g84</name>
</gene>
<dbReference type="Proteomes" id="UP000779574">
    <property type="component" value="Unassembled WGS sequence"/>
</dbReference>